<dbReference type="PROSITE" id="PS01124">
    <property type="entry name" value="HTH_ARAC_FAMILY_2"/>
    <property type="match status" value="1"/>
</dbReference>
<dbReference type="InterPro" id="IPR053142">
    <property type="entry name" value="PchR_regulatory_protein"/>
</dbReference>
<evidence type="ECO:0000256" key="1">
    <source>
        <dbReference type="ARBA" id="ARBA00023015"/>
    </source>
</evidence>
<feature type="domain" description="HTH araC/xylS-type" evidence="4">
    <location>
        <begin position="228"/>
        <end position="326"/>
    </location>
</feature>
<keyword evidence="3" id="KW-0804">Transcription</keyword>
<dbReference type="InterPro" id="IPR009057">
    <property type="entry name" value="Homeodomain-like_sf"/>
</dbReference>
<organism evidence="5 6">
    <name type="scientific">Pedobacter steynii</name>
    <dbReference type="NCBI Taxonomy" id="430522"/>
    <lineage>
        <taxon>Bacteria</taxon>
        <taxon>Pseudomonadati</taxon>
        <taxon>Bacteroidota</taxon>
        <taxon>Sphingobacteriia</taxon>
        <taxon>Sphingobacteriales</taxon>
        <taxon>Sphingobacteriaceae</taxon>
        <taxon>Pedobacter</taxon>
    </lineage>
</organism>
<dbReference type="PANTHER" id="PTHR47893:SF1">
    <property type="entry name" value="REGULATORY PROTEIN PCHR"/>
    <property type="match status" value="1"/>
</dbReference>
<keyword evidence="2 5" id="KW-0238">DNA-binding</keyword>
<dbReference type="PROSITE" id="PS00041">
    <property type="entry name" value="HTH_ARAC_FAMILY_1"/>
    <property type="match status" value="1"/>
</dbReference>
<name>A0A1H0KS91_9SPHI</name>
<evidence type="ECO:0000256" key="2">
    <source>
        <dbReference type="ARBA" id="ARBA00023125"/>
    </source>
</evidence>
<evidence type="ECO:0000313" key="6">
    <source>
        <dbReference type="Proteomes" id="UP000183200"/>
    </source>
</evidence>
<dbReference type="InterPro" id="IPR018062">
    <property type="entry name" value="HTH_AraC-typ_CS"/>
</dbReference>
<evidence type="ECO:0000313" key="5">
    <source>
        <dbReference type="EMBL" id="SDO58656.1"/>
    </source>
</evidence>
<proteinExistence type="predicted"/>
<dbReference type="EMBL" id="FNGY01000016">
    <property type="protein sequence ID" value="SDO58656.1"/>
    <property type="molecule type" value="Genomic_DNA"/>
</dbReference>
<dbReference type="AlphaFoldDB" id="A0A1H0KS91"/>
<sequence length="330" mass="37174">MKFSLESNFLQELFYDQAEATVLSDGFVLETTTSLDHEFGTISYQESGLGIGSVLNGNYQMDKDLLFNSEMEHPCLEMHFNLTNPVRFGEKGKRGQLVEGMQQNLLSLKGGMGFVEFEEGKAYETFDIHLTAGFLDQWYGQHKILDRFIKGMEGGASTQLFKQALPVTPAMKRIIGEMKTCPFSGLTRKIFLEAKIHELFALQLDLSDVVSNIGQKQSLKPVDVEKIHAAKDYIRLNSSTPCSIIELAHKVGTNDFKLKKGFKELFGTTVFGYLQQVRMEQARQFLLEKEKNVGEIAELLGYQNLSNFTAAFKQYWGYPPSIILKGAKNG</sequence>
<dbReference type="SMART" id="SM00342">
    <property type="entry name" value="HTH_ARAC"/>
    <property type="match status" value="1"/>
</dbReference>
<dbReference type="PANTHER" id="PTHR47893">
    <property type="entry name" value="REGULATORY PROTEIN PCHR"/>
    <property type="match status" value="1"/>
</dbReference>
<keyword evidence="1" id="KW-0805">Transcription regulation</keyword>
<dbReference type="InterPro" id="IPR018060">
    <property type="entry name" value="HTH_AraC"/>
</dbReference>
<evidence type="ECO:0000259" key="4">
    <source>
        <dbReference type="PROSITE" id="PS01124"/>
    </source>
</evidence>
<accession>A0A1H0KS91</accession>
<dbReference type="Pfam" id="PF12833">
    <property type="entry name" value="HTH_18"/>
    <property type="match status" value="1"/>
</dbReference>
<reference evidence="6" key="1">
    <citation type="submission" date="2016-10" db="EMBL/GenBank/DDBJ databases">
        <authorList>
            <person name="Varghese N."/>
            <person name="Submissions S."/>
        </authorList>
    </citation>
    <scope>NUCLEOTIDE SEQUENCE [LARGE SCALE GENOMIC DNA]</scope>
    <source>
        <strain evidence="6">DSM 19110</strain>
    </source>
</reference>
<evidence type="ECO:0000256" key="3">
    <source>
        <dbReference type="ARBA" id="ARBA00023163"/>
    </source>
</evidence>
<gene>
    <name evidence="5" type="ORF">SAMN05421820_116134</name>
</gene>
<dbReference type="Proteomes" id="UP000183200">
    <property type="component" value="Unassembled WGS sequence"/>
</dbReference>
<dbReference type="GO" id="GO:0003700">
    <property type="term" value="F:DNA-binding transcription factor activity"/>
    <property type="evidence" value="ECO:0007669"/>
    <property type="project" value="InterPro"/>
</dbReference>
<dbReference type="Gene3D" id="1.10.10.60">
    <property type="entry name" value="Homeodomain-like"/>
    <property type="match status" value="2"/>
</dbReference>
<protein>
    <submittedName>
        <fullName evidence="5">AraC-type DNA-binding protein</fullName>
    </submittedName>
</protein>
<keyword evidence="6" id="KW-1185">Reference proteome</keyword>
<dbReference type="GO" id="GO:0043565">
    <property type="term" value="F:sequence-specific DNA binding"/>
    <property type="evidence" value="ECO:0007669"/>
    <property type="project" value="InterPro"/>
</dbReference>
<dbReference type="OrthoDB" id="799767at2"/>
<dbReference type="RefSeq" id="WP_074612812.1">
    <property type="nucleotide sequence ID" value="NZ_FNGY01000016.1"/>
</dbReference>
<dbReference type="SUPFAM" id="SSF46689">
    <property type="entry name" value="Homeodomain-like"/>
    <property type="match status" value="2"/>
</dbReference>